<proteinExistence type="predicted"/>
<dbReference type="Proteomes" id="UP000572268">
    <property type="component" value="Unassembled WGS sequence"/>
</dbReference>
<name>A0A7J6KSY4_PEROL</name>
<dbReference type="EMBL" id="JABANN010001317">
    <property type="protein sequence ID" value="KAF4650170.1"/>
    <property type="molecule type" value="Genomic_DNA"/>
</dbReference>
<reference evidence="2 3" key="1">
    <citation type="submission" date="2020-04" db="EMBL/GenBank/DDBJ databases">
        <title>Perkinsus olseni comparative genomics.</title>
        <authorList>
            <person name="Bogema D.R."/>
        </authorList>
    </citation>
    <scope>NUCLEOTIDE SEQUENCE [LARGE SCALE GENOMIC DNA]</scope>
    <source>
        <strain evidence="2">ATCC PRA-31</strain>
    </source>
</reference>
<organism evidence="2 3">
    <name type="scientific">Perkinsus olseni</name>
    <name type="common">Perkinsus atlanticus</name>
    <dbReference type="NCBI Taxonomy" id="32597"/>
    <lineage>
        <taxon>Eukaryota</taxon>
        <taxon>Sar</taxon>
        <taxon>Alveolata</taxon>
        <taxon>Perkinsozoa</taxon>
        <taxon>Perkinsea</taxon>
        <taxon>Perkinsida</taxon>
        <taxon>Perkinsidae</taxon>
        <taxon>Perkinsus</taxon>
    </lineage>
</organism>
<evidence type="ECO:0000256" key="1">
    <source>
        <dbReference type="SAM" id="MobiDB-lite"/>
    </source>
</evidence>
<protein>
    <submittedName>
        <fullName evidence="2">Uncharacterized protein</fullName>
    </submittedName>
</protein>
<gene>
    <name evidence="2" type="ORF">FOL46_001161</name>
</gene>
<evidence type="ECO:0000313" key="2">
    <source>
        <dbReference type="EMBL" id="KAF4650170.1"/>
    </source>
</evidence>
<dbReference type="AlphaFoldDB" id="A0A7J6KSY4"/>
<sequence>MIHPGPLDANNAFSNLTRCFSGLQDVADYLYTVLTSNHESFSGQPVLWTSINNGQWSVLFTRLFAPPTPGRFGMLRENYAWVTGSTLRGDACEALVSYVLPELHDYCSMFMALIAIVRVIHGREFPSGIERFLRAAADPSRPERLRRLKDPAKGELGTHLEAWQCNLRAVARLFDAGEIQEPHSGWFRLLNRAFTSQGAALDEQSAPSMTAGDPRRRPMRR</sequence>
<evidence type="ECO:0000313" key="3">
    <source>
        <dbReference type="Proteomes" id="UP000572268"/>
    </source>
</evidence>
<feature type="region of interest" description="Disordered" evidence="1">
    <location>
        <begin position="200"/>
        <end position="221"/>
    </location>
</feature>
<comment type="caution">
    <text evidence="2">The sequence shown here is derived from an EMBL/GenBank/DDBJ whole genome shotgun (WGS) entry which is preliminary data.</text>
</comment>
<accession>A0A7J6KSY4</accession>